<evidence type="ECO:0000256" key="1">
    <source>
        <dbReference type="SAM" id="SignalP"/>
    </source>
</evidence>
<feature type="signal peptide" evidence="1">
    <location>
        <begin position="1"/>
        <end position="30"/>
    </location>
</feature>
<proteinExistence type="predicted"/>
<comment type="caution">
    <text evidence="2">The sequence shown here is derived from an EMBL/GenBank/DDBJ whole genome shotgun (WGS) entry which is preliminary data.</text>
</comment>
<sequence>MTFAFFARRGLPAALALGSAFLAWAPPALAQTRAALVQSVDEPGRSPYQETQSNTTCRGSTVCAFNFAQVPVGKRLVLTNISGYVDTAAGTLPNGFVSSGFGGSSYATLAFTGVRGPSGALGTRIFINHSVQAYFGPSEPINASFHVNGTGDTMSGGALLMLTGYFVNLP</sequence>
<name>A0A4R6QI11_9BURK</name>
<dbReference type="Proteomes" id="UP000295361">
    <property type="component" value="Unassembled WGS sequence"/>
</dbReference>
<feature type="chain" id="PRO_5020958212" evidence="1">
    <location>
        <begin position="31"/>
        <end position="170"/>
    </location>
</feature>
<dbReference type="OrthoDB" id="9840154at2"/>
<protein>
    <submittedName>
        <fullName evidence="2">Uncharacterized protein</fullName>
    </submittedName>
</protein>
<accession>A0A4R6QI11</accession>
<dbReference type="InParanoid" id="A0A4R6QI11"/>
<keyword evidence="1" id="KW-0732">Signal</keyword>
<organism evidence="2 3">
    <name type="scientific">Roseateles toxinivorans</name>
    <dbReference type="NCBI Taxonomy" id="270368"/>
    <lineage>
        <taxon>Bacteria</taxon>
        <taxon>Pseudomonadati</taxon>
        <taxon>Pseudomonadota</taxon>
        <taxon>Betaproteobacteria</taxon>
        <taxon>Burkholderiales</taxon>
        <taxon>Sphaerotilaceae</taxon>
        <taxon>Roseateles</taxon>
    </lineage>
</organism>
<evidence type="ECO:0000313" key="3">
    <source>
        <dbReference type="Proteomes" id="UP000295361"/>
    </source>
</evidence>
<gene>
    <name evidence="2" type="ORF">DES47_11199</name>
</gene>
<dbReference type="RefSeq" id="WP_133703526.1">
    <property type="nucleotide sequence ID" value="NZ_SNXS01000011.1"/>
</dbReference>
<dbReference type="AlphaFoldDB" id="A0A4R6QI11"/>
<keyword evidence="3" id="KW-1185">Reference proteome</keyword>
<reference evidence="2 3" key="1">
    <citation type="submission" date="2019-03" db="EMBL/GenBank/DDBJ databases">
        <title>Genomic Encyclopedia of Type Strains, Phase IV (KMG-IV): sequencing the most valuable type-strain genomes for metagenomic binning, comparative biology and taxonomic classification.</title>
        <authorList>
            <person name="Goeker M."/>
        </authorList>
    </citation>
    <scope>NUCLEOTIDE SEQUENCE [LARGE SCALE GENOMIC DNA]</scope>
    <source>
        <strain evidence="2 3">DSM 16998</strain>
    </source>
</reference>
<evidence type="ECO:0000313" key="2">
    <source>
        <dbReference type="EMBL" id="TDP61682.1"/>
    </source>
</evidence>
<dbReference type="EMBL" id="SNXS01000011">
    <property type="protein sequence ID" value="TDP61682.1"/>
    <property type="molecule type" value="Genomic_DNA"/>
</dbReference>